<keyword evidence="3 6" id="KW-0732">Signal</keyword>
<keyword evidence="9" id="KW-1185">Reference proteome</keyword>
<dbReference type="GO" id="GO:0002376">
    <property type="term" value="P:immune system process"/>
    <property type="evidence" value="ECO:0007669"/>
    <property type="project" value="UniProtKB-KW"/>
</dbReference>
<reference evidence="8 9" key="1">
    <citation type="submission" date="2019-05" db="EMBL/GenBank/DDBJ databases">
        <title>A Chromosome-scale Meerkat (S. suricatta) Genome Assembly.</title>
        <authorList>
            <person name="Dudchenko O."/>
            <person name="Lieberman Aiden E."/>
            <person name="Tung J."/>
            <person name="Barreiro L.B."/>
            <person name="Clutton-Brock T.H."/>
        </authorList>
    </citation>
    <scope>NUCLEOTIDE SEQUENCE [LARGE SCALE GENOMIC DNA]</scope>
</reference>
<dbReference type="Pfam" id="PF07686">
    <property type="entry name" value="V-set"/>
    <property type="match status" value="1"/>
</dbReference>
<dbReference type="PROSITE" id="PS50835">
    <property type="entry name" value="IG_LIKE"/>
    <property type="match status" value="1"/>
</dbReference>
<gene>
    <name evidence="8" type="primary">LOC115282925</name>
</gene>
<keyword evidence="5" id="KW-1015">Disulfide bond</keyword>
<dbReference type="OrthoDB" id="8920197at2759"/>
<dbReference type="InterPro" id="IPR003599">
    <property type="entry name" value="Ig_sub"/>
</dbReference>
<accession>A0A673VGR4</accession>
<dbReference type="InterPro" id="IPR013783">
    <property type="entry name" value="Ig-like_fold"/>
</dbReference>
<dbReference type="SMART" id="SM00409">
    <property type="entry name" value="IG"/>
    <property type="match status" value="1"/>
</dbReference>
<evidence type="ECO:0000256" key="1">
    <source>
        <dbReference type="ARBA" id="ARBA00004370"/>
    </source>
</evidence>
<dbReference type="InterPro" id="IPR050671">
    <property type="entry name" value="CD300_family_receptors"/>
</dbReference>
<reference evidence="8" key="2">
    <citation type="submission" date="2025-08" db="UniProtKB">
        <authorList>
            <consortium name="Ensembl"/>
        </authorList>
    </citation>
    <scope>IDENTIFICATION</scope>
</reference>
<dbReference type="PANTHER" id="PTHR11860:SF98">
    <property type="entry name" value="IMMUNOGLOBULIN V-SET DOMAIN-CONTAINING PROTEIN"/>
    <property type="match status" value="1"/>
</dbReference>
<keyword evidence="4" id="KW-0472">Membrane</keyword>
<evidence type="ECO:0000256" key="3">
    <source>
        <dbReference type="ARBA" id="ARBA00022729"/>
    </source>
</evidence>
<dbReference type="InterPro" id="IPR007110">
    <property type="entry name" value="Ig-like_dom"/>
</dbReference>
<evidence type="ECO:0000313" key="9">
    <source>
        <dbReference type="Proteomes" id="UP000472268"/>
    </source>
</evidence>
<dbReference type="GO" id="GO:0004888">
    <property type="term" value="F:transmembrane signaling receptor activity"/>
    <property type="evidence" value="ECO:0007669"/>
    <property type="project" value="TreeGrafter"/>
</dbReference>
<reference evidence="8" key="3">
    <citation type="submission" date="2025-09" db="UniProtKB">
        <authorList>
            <consortium name="Ensembl"/>
        </authorList>
    </citation>
    <scope>IDENTIFICATION</scope>
</reference>
<name>A0A673VGR4_SURSU</name>
<dbReference type="GO" id="GO:0005886">
    <property type="term" value="C:plasma membrane"/>
    <property type="evidence" value="ECO:0007669"/>
    <property type="project" value="UniProtKB-SubCell"/>
</dbReference>
<dbReference type="FunFam" id="2.60.40.10:FF:000370">
    <property type="entry name" value="CMRF35-like molecule 1"/>
    <property type="match status" value="1"/>
</dbReference>
<evidence type="ECO:0000259" key="7">
    <source>
        <dbReference type="PROSITE" id="PS50835"/>
    </source>
</evidence>
<evidence type="ECO:0000256" key="5">
    <source>
        <dbReference type="ARBA" id="ARBA00023157"/>
    </source>
</evidence>
<feature type="domain" description="Ig-like" evidence="7">
    <location>
        <begin position="29"/>
        <end position="118"/>
    </location>
</feature>
<feature type="signal peptide" evidence="6">
    <location>
        <begin position="1"/>
        <end position="19"/>
    </location>
</feature>
<dbReference type="Ensembl" id="ENSSSUT00005037313.1">
    <property type="protein sequence ID" value="ENSSSUP00005032716.1"/>
    <property type="gene ID" value="ENSSSUG00005021076.1"/>
</dbReference>
<dbReference type="Gene3D" id="2.60.40.10">
    <property type="entry name" value="Immunoglobulins"/>
    <property type="match status" value="2"/>
</dbReference>
<evidence type="ECO:0000256" key="4">
    <source>
        <dbReference type="ARBA" id="ARBA00023136"/>
    </source>
</evidence>
<dbReference type="InterPro" id="IPR013106">
    <property type="entry name" value="Ig_V-set"/>
</dbReference>
<evidence type="ECO:0000256" key="6">
    <source>
        <dbReference type="SAM" id="SignalP"/>
    </source>
</evidence>
<dbReference type="SUPFAM" id="SSF48726">
    <property type="entry name" value="Immunoglobulin"/>
    <property type="match status" value="1"/>
</dbReference>
<protein>
    <recommendedName>
        <fullName evidence="7">Ig-like domain-containing protein</fullName>
    </recommendedName>
</protein>
<sequence length="182" mass="20961">MWLLLVLFLLIVQGHFSACQEEAERGIYGETLTASCVYSAGLEPYKKWFCRGNDLNSCKMLVETTGSEQLVKKGRVSIQDNHSQQKFTMTLENLQWDDADTYWCAIDQSGTDLGYKFSVIVHPVTTQCHYSPRWETYMKSWCQDAHSTDCTIFVKTTSSEVKKNLLFINQKKRTFSVLVWGK</sequence>
<proteinExistence type="predicted"/>
<keyword evidence="2" id="KW-0812">Transmembrane</keyword>
<evidence type="ECO:0000313" key="8">
    <source>
        <dbReference type="Ensembl" id="ENSSSUP00005032716.1"/>
    </source>
</evidence>
<feature type="chain" id="PRO_5025396043" description="Ig-like domain-containing protein" evidence="6">
    <location>
        <begin position="20"/>
        <end position="182"/>
    </location>
</feature>
<evidence type="ECO:0000256" key="2">
    <source>
        <dbReference type="ARBA" id="ARBA00022692"/>
    </source>
</evidence>
<dbReference type="PANTHER" id="PTHR11860">
    <property type="entry name" value="POLYMERIC-IMMUNOGLOBULIN RECEPTOR"/>
    <property type="match status" value="1"/>
</dbReference>
<comment type="subcellular location">
    <subcellularLocation>
        <location evidence="1">Membrane</location>
    </subcellularLocation>
</comment>
<dbReference type="Proteomes" id="UP000472268">
    <property type="component" value="Chromosome 17"/>
</dbReference>
<dbReference type="GeneID" id="115282925"/>
<dbReference type="OMA" id="ENLQWDD"/>
<dbReference type="RefSeq" id="XP_029785030.1">
    <property type="nucleotide sequence ID" value="XM_029929170.1"/>
</dbReference>
<dbReference type="AlphaFoldDB" id="A0A673VGR4"/>
<organism evidence="8 9">
    <name type="scientific">Suricata suricatta</name>
    <name type="common">Meerkat</name>
    <dbReference type="NCBI Taxonomy" id="37032"/>
    <lineage>
        <taxon>Eukaryota</taxon>
        <taxon>Metazoa</taxon>
        <taxon>Chordata</taxon>
        <taxon>Craniata</taxon>
        <taxon>Vertebrata</taxon>
        <taxon>Euteleostomi</taxon>
        <taxon>Mammalia</taxon>
        <taxon>Eutheria</taxon>
        <taxon>Laurasiatheria</taxon>
        <taxon>Carnivora</taxon>
        <taxon>Feliformia</taxon>
        <taxon>Herpestidae</taxon>
        <taxon>Suricata</taxon>
    </lineage>
</organism>
<dbReference type="InterPro" id="IPR036179">
    <property type="entry name" value="Ig-like_dom_sf"/>
</dbReference>